<dbReference type="CDD" id="cd07572">
    <property type="entry name" value="nit"/>
    <property type="match status" value="1"/>
</dbReference>
<evidence type="ECO:0000256" key="1">
    <source>
        <dbReference type="ARBA" id="ARBA00022801"/>
    </source>
</evidence>
<dbReference type="PANTHER" id="PTHR23088:SF27">
    <property type="entry name" value="DEAMINATED GLUTATHIONE AMIDASE"/>
    <property type="match status" value="1"/>
</dbReference>
<sequence length="335" mass="36596">MQVISRVLCRTTFKNPIHRASLHSQSVRGMQAMGSVRIAVGQVTSKNDKQHNYNICKQLCEEAQAKSLMAAEPLNGPTMQKYQDLARQHRLWLSLGGFQEQGPPLPHGGDLPAERQAQSTSSSSAAQSSDDTSQDLAAAGAPSQPNPALTRRLYNAHVVLSDTGALVAHYRKIHLFDVDVPNGPVLLESRTTLPGDKLVVCDSPVGRLALTVCYDLRFPEMWQRLAFDMGAQAVAVPSAFTKTTGEAHWELLCRARAVECQAFVIAAAQAGKHSEKRESFGHSLIVDPWGAVLTKLDGSETGVAVADLDLERLEAVRQKMPIVHHRQKGHRAYLT</sequence>
<dbReference type="PROSITE" id="PS50263">
    <property type="entry name" value="CN_HYDROLASE"/>
    <property type="match status" value="1"/>
</dbReference>
<organism evidence="4 5">
    <name type="scientific">Dunaliella salina</name>
    <name type="common">Green alga</name>
    <name type="synonym">Protococcus salinus</name>
    <dbReference type="NCBI Taxonomy" id="3046"/>
    <lineage>
        <taxon>Eukaryota</taxon>
        <taxon>Viridiplantae</taxon>
        <taxon>Chlorophyta</taxon>
        <taxon>core chlorophytes</taxon>
        <taxon>Chlorophyceae</taxon>
        <taxon>CS clade</taxon>
        <taxon>Chlamydomonadales</taxon>
        <taxon>Dunaliellaceae</taxon>
        <taxon>Dunaliella</taxon>
    </lineage>
</organism>
<keyword evidence="5" id="KW-1185">Reference proteome</keyword>
<evidence type="ECO:0000313" key="5">
    <source>
        <dbReference type="Proteomes" id="UP000815325"/>
    </source>
</evidence>
<accession>A0ABQ7G2A8</accession>
<evidence type="ECO:0000259" key="3">
    <source>
        <dbReference type="PROSITE" id="PS50263"/>
    </source>
</evidence>
<dbReference type="InterPro" id="IPR045254">
    <property type="entry name" value="Nit1/2_C-N_Hydrolase"/>
</dbReference>
<dbReference type="EMBL" id="MU070253">
    <property type="protein sequence ID" value="KAF5828741.1"/>
    <property type="molecule type" value="Genomic_DNA"/>
</dbReference>
<dbReference type="Gene3D" id="3.60.110.10">
    <property type="entry name" value="Carbon-nitrogen hydrolase"/>
    <property type="match status" value="1"/>
</dbReference>
<dbReference type="Pfam" id="PF00795">
    <property type="entry name" value="CN_hydrolase"/>
    <property type="match status" value="1"/>
</dbReference>
<feature type="compositionally biased region" description="Low complexity" evidence="2">
    <location>
        <begin position="116"/>
        <end position="139"/>
    </location>
</feature>
<dbReference type="SUPFAM" id="SSF56317">
    <property type="entry name" value="Carbon-nitrogen hydrolase"/>
    <property type="match status" value="1"/>
</dbReference>
<proteinExistence type="predicted"/>
<protein>
    <submittedName>
        <fullName evidence="4">Carbon-nitrogen hydrolase</fullName>
    </submittedName>
</protein>
<feature type="region of interest" description="Disordered" evidence="2">
    <location>
        <begin position="97"/>
        <end position="148"/>
    </location>
</feature>
<evidence type="ECO:0000313" key="4">
    <source>
        <dbReference type="EMBL" id="KAF5828741.1"/>
    </source>
</evidence>
<name>A0ABQ7G2A8_DUNSA</name>
<keyword evidence="1 4" id="KW-0378">Hydrolase</keyword>
<dbReference type="InterPro" id="IPR036526">
    <property type="entry name" value="C-N_Hydrolase_sf"/>
</dbReference>
<dbReference type="PANTHER" id="PTHR23088">
    <property type="entry name" value="NITRILASE-RELATED"/>
    <property type="match status" value="1"/>
</dbReference>
<reference evidence="4" key="1">
    <citation type="submission" date="2017-08" db="EMBL/GenBank/DDBJ databases">
        <authorList>
            <person name="Polle J.E."/>
            <person name="Barry K."/>
            <person name="Cushman J."/>
            <person name="Schmutz J."/>
            <person name="Tran D."/>
            <person name="Hathwaick L.T."/>
            <person name="Yim W.C."/>
            <person name="Jenkins J."/>
            <person name="Mckie-Krisberg Z.M."/>
            <person name="Prochnik S."/>
            <person name="Lindquist E."/>
            <person name="Dockter R.B."/>
            <person name="Adam C."/>
            <person name="Molina H."/>
            <person name="Bunkerborg J."/>
            <person name="Jin E."/>
            <person name="Buchheim M."/>
            <person name="Magnuson J."/>
        </authorList>
    </citation>
    <scope>NUCLEOTIDE SEQUENCE</scope>
    <source>
        <strain evidence="4">CCAP 19/18</strain>
    </source>
</reference>
<dbReference type="Proteomes" id="UP000815325">
    <property type="component" value="Unassembled WGS sequence"/>
</dbReference>
<dbReference type="InterPro" id="IPR003010">
    <property type="entry name" value="C-N_Hydrolase"/>
</dbReference>
<comment type="caution">
    <text evidence="4">The sequence shown here is derived from an EMBL/GenBank/DDBJ whole genome shotgun (WGS) entry which is preliminary data.</text>
</comment>
<evidence type="ECO:0000256" key="2">
    <source>
        <dbReference type="SAM" id="MobiDB-lite"/>
    </source>
</evidence>
<gene>
    <name evidence="4" type="ORF">DUNSADRAFT_17137</name>
</gene>
<feature type="domain" description="CN hydrolase" evidence="3">
    <location>
        <begin position="36"/>
        <end position="310"/>
    </location>
</feature>
<dbReference type="GO" id="GO:0016787">
    <property type="term" value="F:hydrolase activity"/>
    <property type="evidence" value="ECO:0007669"/>
    <property type="project" value="UniProtKB-KW"/>
</dbReference>